<accession>A0A133N9I0</accession>
<feature type="transmembrane region" description="Helical" evidence="1">
    <location>
        <begin position="12"/>
        <end position="32"/>
    </location>
</feature>
<evidence type="ECO:0000313" key="2">
    <source>
        <dbReference type="EMBL" id="KXA12863.1"/>
    </source>
</evidence>
<dbReference type="Proteomes" id="UP000070646">
    <property type="component" value="Unassembled WGS sequence"/>
</dbReference>
<feature type="transmembrane region" description="Helical" evidence="1">
    <location>
        <begin position="108"/>
        <end position="128"/>
    </location>
</feature>
<keyword evidence="1" id="KW-0812">Transmembrane</keyword>
<name>A0A133N9I0_CLOPF</name>
<dbReference type="Pfam" id="PF01944">
    <property type="entry name" value="SpoIIM"/>
    <property type="match status" value="1"/>
</dbReference>
<dbReference type="RefSeq" id="WP_060795068.1">
    <property type="nucleotide sequence ID" value="NZ_KQ956202.1"/>
</dbReference>
<proteinExistence type="predicted"/>
<evidence type="ECO:0000256" key="1">
    <source>
        <dbReference type="SAM" id="Phobius"/>
    </source>
</evidence>
<keyword evidence="1" id="KW-0472">Membrane</keyword>
<protein>
    <submittedName>
        <fullName evidence="2">Membrane protein</fullName>
    </submittedName>
</protein>
<dbReference type="PATRIC" id="fig|1502.174.peg.1102"/>
<reference evidence="2 3" key="1">
    <citation type="submission" date="2016-01" db="EMBL/GenBank/DDBJ databases">
        <authorList>
            <person name="Oliw E.H."/>
        </authorList>
    </citation>
    <scope>NUCLEOTIDE SEQUENCE [LARGE SCALE GENOMIC DNA]</scope>
    <source>
        <strain evidence="2 3">MJR7757A</strain>
    </source>
</reference>
<dbReference type="InterPro" id="IPR002798">
    <property type="entry name" value="SpoIIM-like"/>
</dbReference>
<organism evidence="2 3">
    <name type="scientific">Clostridium perfringens</name>
    <dbReference type="NCBI Taxonomy" id="1502"/>
    <lineage>
        <taxon>Bacteria</taxon>
        <taxon>Bacillati</taxon>
        <taxon>Bacillota</taxon>
        <taxon>Clostridia</taxon>
        <taxon>Eubacteriales</taxon>
        <taxon>Clostridiaceae</taxon>
        <taxon>Clostridium</taxon>
    </lineage>
</organism>
<sequence>MKKIFFNRRGIILVSYILTLLLLGYFIGVNTITKIDREYYFSNLTIYDIFKHNFFVTNINMFLAFLGGILSLFTISLDIVMIGFSIYETKVRLNTSTLNILIATLPHGIGEFIVMFMILNISIDFFIYWYNKIILNKDYSIRILLLRYIKILLISIPILGISAFLEIIISTKMFEKIFMLGG</sequence>
<gene>
    <name evidence="2" type="ORF">HMPREF3222_01086</name>
</gene>
<comment type="caution">
    <text evidence="2">The sequence shown here is derived from an EMBL/GenBank/DDBJ whole genome shotgun (WGS) entry which is preliminary data.</text>
</comment>
<dbReference type="AlphaFoldDB" id="A0A133N9I0"/>
<keyword evidence="1" id="KW-1133">Transmembrane helix</keyword>
<feature type="transmembrane region" description="Helical" evidence="1">
    <location>
        <begin position="148"/>
        <end position="169"/>
    </location>
</feature>
<evidence type="ECO:0000313" key="3">
    <source>
        <dbReference type="Proteomes" id="UP000070646"/>
    </source>
</evidence>
<dbReference type="EMBL" id="LRPU01000057">
    <property type="protein sequence ID" value="KXA12863.1"/>
    <property type="molecule type" value="Genomic_DNA"/>
</dbReference>
<feature type="transmembrane region" description="Helical" evidence="1">
    <location>
        <begin position="61"/>
        <end position="87"/>
    </location>
</feature>